<name>A0A086JQX6_TOXGO</name>
<feature type="domain" description="CCHC-type" evidence="5">
    <location>
        <begin position="76"/>
        <end position="92"/>
    </location>
</feature>
<dbReference type="GO" id="GO:0008270">
    <property type="term" value="F:zinc ion binding"/>
    <property type="evidence" value="ECO:0007669"/>
    <property type="project" value="UniProtKB-KW"/>
</dbReference>
<feature type="compositionally biased region" description="Basic residues" evidence="4">
    <location>
        <begin position="193"/>
        <end position="219"/>
    </location>
</feature>
<keyword evidence="1" id="KW-0479">Metal-binding</keyword>
<gene>
    <name evidence="6" type="ORF">TGP89_244840</name>
</gene>
<dbReference type="SMART" id="SM00343">
    <property type="entry name" value="ZnF_C2HC"/>
    <property type="match status" value="1"/>
</dbReference>
<dbReference type="InterPro" id="IPR036875">
    <property type="entry name" value="Znf_CCHC_sf"/>
</dbReference>
<evidence type="ECO:0000256" key="1">
    <source>
        <dbReference type="ARBA" id="ARBA00022723"/>
    </source>
</evidence>
<dbReference type="OrthoDB" id="31154at2759"/>
<dbReference type="SUPFAM" id="SSF57756">
    <property type="entry name" value="Retrovirus zinc finger-like domains"/>
    <property type="match status" value="1"/>
</dbReference>
<proteinExistence type="predicted"/>
<evidence type="ECO:0000313" key="7">
    <source>
        <dbReference type="Proteomes" id="UP000028828"/>
    </source>
</evidence>
<comment type="caution">
    <text evidence="6">The sequence shown here is derived from an EMBL/GenBank/DDBJ whole genome shotgun (WGS) entry which is preliminary data.</text>
</comment>
<evidence type="ECO:0000256" key="4">
    <source>
        <dbReference type="SAM" id="MobiDB-lite"/>
    </source>
</evidence>
<keyword evidence="2" id="KW-0863">Zinc-finger</keyword>
<organism evidence="6 7">
    <name type="scientific">Toxoplasma gondii p89</name>
    <dbReference type="NCBI Taxonomy" id="943119"/>
    <lineage>
        <taxon>Eukaryota</taxon>
        <taxon>Sar</taxon>
        <taxon>Alveolata</taxon>
        <taxon>Apicomplexa</taxon>
        <taxon>Conoidasida</taxon>
        <taxon>Coccidia</taxon>
        <taxon>Eucoccidiorida</taxon>
        <taxon>Eimeriorina</taxon>
        <taxon>Sarcocystidae</taxon>
        <taxon>Toxoplasma</taxon>
    </lineage>
</organism>
<dbReference type="PANTHER" id="PTHR31437">
    <property type="entry name" value="SREK1IP1 FAMILY MEMBER"/>
    <property type="match status" value="1"/>
</dbReference>
<feature type="compositionally biased region" description="Low complexity" evidence="4">
    <location>
        <begin position="171"/>
        <end position="186"/>
    </location>
</feature>
<evidence type="ECO:0000256" key="2">
    <source>
        <dbReference type="ARBA" id="ARBA00022771"/>
    </source>
</evidence>
<sequence>MPATVTNVRMPDSNRVPVSSTLRTHAIWKDTVGHDPYAPTGSESTAAADAALRDKAQELLVLARLTGSVASRTPGACPKCKQVGHLAYQCRNMLTGSTDAPDDAQLAFRRVQEKDEEEDDKKAREALGIATDSEQSDDDGLRRKRLRTTTPARASVPHLPAESKKKKRKVSSSSESDSSSDSSSSDSDSEREKKKRKRKSKKQKKRDKKSKSKKRKHRG</sequence>
<reference evidence="6 7" key="1">
    <citation type="submission" date="2014-03" db="EMBL/GenBank/DDBJ databases">
        <authorList>
            <person name="Sibley D."/>
            <person name="Venepally P."/>
            <person name="Karamycheva S."/>
            <person name="Hadjithomas M."/>
            <person name="Khan A."/>
            <person name="Brunk B."/>
            <person name="Roos D."/>
            <person name="Caler E."/>
            <person name="Lorenzi H."/>
        </authorList>
    </citation>
    <scope>NUCLEOTIDE SEQUENCE [LARGE SCALE GENOMIC DNA]</scope>
    <source>
        <strain evidence="7">p89</strain>
    </source>
</reference>
<dbReference type="EMBL" id="AEYI02001668">
    <property type="protein sequence ID" value="KFG34544.1"/>
    <property type="molecule type" value="Genomic_DNA"/>
</dbReference>
<dbReference type="VEuPathDB" id="ToxoDB:TGP89_244840"/>
<accession>A0A086JQX6</accession>
<dbReference type="InterPro" id="IPR001878">
    <property type="entry name" value="Znf_CCHC"/>
</dbReference>
<dbReference type="GO" id="GO:0003676">
    <property type="term" value="F:nucleic acid binding"/>
    <property type="evidence" value="ECO:0007669"/>
    <property type="project" value="InterPro"/>
</dbReference>
<dbReference type="Proteomes" id="UP000028828">
    <property type="component" value="Unassembled WGS sequence"/>
</dbReference>
<evidence type="ECO:0000313" key="6">
    <source>
        <dbReference type="EMBL" id="KFG34544.1"/>
    </source>
</evidence>
<dbReference type="PANTHER" id="PTHR31437:SF1">
    <property type="entry name" value="PROTEIN SREK1IP1"/>
    <property type="match status" value="1"/>
</dbReference>
<evidence type="ECO:0000259" key="5">
    <source>
        <dbReference type="SMART" id="SM00343"/>
    </source>
</evidence>
<feature type="region of interest" description="Disordered" evidence="4">
    <location>
        <begin position="111"/>
        <end position="219"/>
    </location>
</feature>
<protein>
    <submittedName>
        <fullName evidence="6">Zinc knuckle domain-containing protein</fullName>
    </submittedName>
</protein>
<evidence type="ECO:0000256" key="3">
    <source>
        <dbReference type="ARBA" id="ARBA00022833"/>
    </source>
</evidence>
<keyword evidence="3" id="KW-0862">Zinc</keyword>
<dbReference type="AlphaFoldDB" id="A0A086JQX6"/>